<dbReference type="GO" id="GO:0016740">
    <property type="term" value="F:transferase activity"/>
    <property type="evidence" value="ECO:0007669"/>
    <property type="project" value="UniProtKB-KW"/>
</dbReference>
<evidence type="ECO:0000313" key="3">
    <source>
        <dbReference type="Proteomes" id="UP000050827"/>
    </source>
</evidence>
<dbReference type="PATRIC" id="fig|1547436.3.peg.1772"/>
<keyword evidence="2" id="KW-0808">Transferase</keyword>
<evidence type="ECO:0000259" key="1">
    <source>
        <dbReference type="Pfam" id="PF01965"/>
    </source>
</evidence>
<dbReference type="OrthoDB" id="9803764at2"/>
<feature type="domain" description="DJ-1/PfpI" evidence="1">
    <location>
        <begin position="2"/>
        <end position="165"/>
    </location>
</feature>
<dbReference type="InterPro" id="IPR002818">
    <property type="entry name" value="DJ-1/PfpI"/>
</dbReference>
<accession>A0A0Q0X254</accession>
<dbReference type="STRING" id="346185.AAY42_08615"/>
<dbReference type="Pfam" id="PF01965">
    <property type="entry name" value="DJ-1_PfpI"/>
    <property type="match status" value="1"/>
</dbReference>
<comment type="caution">
    <text evidence="2">The sequence shown here is derived from an EMBL/GenBank/DDBJ whole genome shotgun (WGS) entry which is preliminary data.</text>
</comment>
<evidence type="ECO:0000313" key="2">
    <source>
        <dbReference type="EMBL" id="KQC31679.1"/>
    </source>
</evidence>
<dbReference type="InterPro" id="IPR052158">
    <property type="entry name" value="INH-QAR"/>
</dbReference>
<dbReference type="SUPFAM" id="SSF52317">
    <property type="entry name" value="Class I glutamine amidotransferase-like"/>
    <property type="match status" value="1"/>
</dbReference>
<reference evidence="2 3" key="1">
    <citation type="submission" date="2015-04" db="EMBL/GenBank/DDBJ databases">
        <title>Complete genome of flavobacterium.</title>
        <authorList>
            <person name="Kwon Y.M."/>
            <person name="Kim S.-J."/>
        </authorList>
    </citation>
    <scope>NUCLEOTIDE SEQUENCE [LARGE SCALE GENOMIC DNA]</scope>
    <source>
        <strain evidence="2 3">DK169</strain>
    </source>
</reference>
<dbReference type="PANTHER" id="PTHR43130:SF15">
    <property type="entry name" value="THIJ_PFPI FAMILY PROTEIN (AFU_ORTHOLOGUE AFUA_5G14240)"/>
    <property type="match status" value="1"/>
</dbReference>
<dbReference type="EMBL" id="LCTZ01000002">
    <property type="protein sequence ID" value="KQC31679.1"/>
    <property type="molecule type" value="Genomic_DNA"/>
</dbReference>
<gene>
    <name evidence="2" type="ORF">AAY42_08615</name>
</gene>
<proteinExistence type="predicted"/>
<dbReference type="AlphaFoldDB" id="A0A0Q0X254"/>
<protein>
    <submittedName>
        <fullName evidence="2">Dimethyladenosine transferase</fullName>
    </submittedName>
</protein>
<name>A0A0Q0X254_9FLAO</name>
<dbReference type="InterPro" id="IPR029062">
    <property type="entry name" value="Class_I_gatase-like"/>
</dbReference>
<keyword evidence="3" id="KW-1185">Reference proteome</keyword>
<sequence>MEIAFIMFEDYETLDVFGPAEIFGRLTDQYTLKFYSLEGGVITNRHRVPIMTEKLDTMRNNPEIILVPGGMGTRKEINNSRLLHKIKELAQESEYVLSVCTGSALLAKTGLLDGKEATSNKRAFSWVSSQGIKVDWDKKARWKIDGKYYTSSGVSAGMDMAFGFLADRHGIDFARKIAREIEYNWIEDKDNDDFVAE</sequence>
<dbReference type="PANTHER" id="PTHR43130">
    <property type="entry name" value="ARAC-FAMILY TRANSCRIPTIONAL REGULATOR"/>
    <property type="match status" value="1"/>
</dbReference>
<dbReference type="Proteomes" id="UP000050827">
    <property type="component" value="Unassembled WGS sequence"/>
</dbReference>
<dbReference type="Gene3D" id="3.40.50.880">
    <property type="match status" value="1"/>
</dbReference>
<dbReference type="CDD" id="cd03139">
    <property type="entry name" value="GATase1_PfpI_2"/>
    <property type="match status" value="1"/>
</dbReference>
<organism evidence="2 3">
    <name type="scientific">Flagellimonas eckloniae</name>
    <dbReference type="NCBI Taxonomy" id="346185"/>
    <lineage>
        <taxon>Bacteria</taxon>
        <taxon>Pseudomonadati</taxon>
        <taxon>Bacteroidota</taxon>
        <taxon>Flavobacteriia</taxon>
        <taxon>Flavobacteriales</taxon>
        <taxon>Flavobacteriaceae</taxon>
        <taxon>Flagellimonas</taxon>
    </lineage>
</organism>